<dbReference type="SUPFAM" id="SSF81324">
    <property type="entry name" value="Voltage-gated potassium channels"/>
    <property type="match status" value="1"/>
</dbReference>
<dbReference type="AlphaFoldDB" id="A0A368LR15"/>
<keyword evidence="8 12" id="KW-1133">Transmembrane helix</keyword>
<keyword evidence="3" id="KW-0633">Potassium transport</keyword>
<evidence type="ECO:0000256" key="4">
    <source>
        <dbReference type="ARBA" id="ARBA00022692"/>
    </source>
</evidence>
<evidence type="ECO:0000256" key="3">
    <source>
        <dbReference type="ARBA" id="ARBA00022538"/>
    </source>
</evidence>
<feature type="transmembrane region" description="Helical" evidence="12">
    <location>
        <begin position="124"/>
        <end position="145"/>
    </location>
</feature>
<feature type="transmembrane region" description="Helical" evidence="12">
    <location>
        <begin position="44"/>
        <end position="61"/>
    </location>
</feature>
<dbReference type="Gene3D" id="1.10.287.70">
    <property type="match status" value="1"/>
</dbReference>
<evidence type="ECO:0000256" key="1">
    <source>
        <dbReference type="ARBA" id="ARBA00004141"/>
    </source>
</evidence>
<dbReference type="PANTHER" id="PTHR11537:SF254">
    <property type="entry name" value="POTASSIUM VOLTAGE-GATED CHANNEL PROTEIN SHAB"/>
    <property type="match status" value="1"/>
</dbReference>
<comment type="subcellular location">
    <subcellularLocation>
        <location evidence="1">Membrane</location>
        <topology evidence="1">Multi-pass membrane protein</topology>
    </subcellularLocation>
</comment>
<evidence type="ECO:0000259" key="13">
    <source>
        <dbReference type="Pfam" id="PF00520"/>
    </source>
</evidence>
<evidence type="ECO:0000256" key="9">
    <source>
        <dbReference type="ARBA" id="ARBA00023065"/>
    </source>
</evidence>
<keyword evidence="4 12" id="KW-0812">Transmembrane</keyword>
<evidence type="ECO:0000256" key="8">
    <source>
        <dbReference type="ARBA" id="ARBA00022989"/>
    </source>
</evidence>
<dbReference type="Proteomes" id="UP000252479">
    <property type="component" value="Unassembled WGS sequence"/>
</dbReference>
<accession>A0A368LR15</accession>
<dbReference type="EMBL" id="QPGL01000001">
    <property type="protein sequence ID" value="RCS73923.1"/>
    <property type="molecule type" value="Genomic_DNA"/>
</dbReference>
<sequence>MKSLYSETDFKPMSLMSLLLSFISLVIVFYLLFTPLSAETRHTLVAIDTIICCLFLFQLSIDCYRSNNRLHYLKSHWIDIAASIPAIEVLRFARLLHIIRIILIFRNGEYFLKQIKKNRKEATLATIFTLLIILVSTGSSMMLMLERHAIDSNITNAADALWWSLVTISTVGYGDHYPVTFAGKILASGMIICGVGIFGMVSGLITSIVTSPHKHDHNNHDTKHLAELIEQQKKMMDKIDQLEQLLQQNADHKKGTQ</sequence>
<feature type="transmembrane region" description="Helical" evidence="12">
    <location>
        <begin position="12"/>
        <end position="32"/>
    </location>
</feature>
<dbReference type="InterPro" id="IPR027359">
    <property type="entry name" value="Volt_channel_dom_sf"/>
</dbReference>
<dbReference type="InterPro" id="IPR028325">
    <property type="entry name" value="VG_K_chnl"/>
</dbReference>
<dbReference type="GO" id="GO:0008076">
    <property type="term" value="C:voltage-gated potassium channel complex"/>
    <property type="evidence" value="ECO:0007669"/>
    <property type="project" value="InterPro"/>
</dbReference>
<proteinExistence type="predicted"/>
<organism evidence="14 15">
    <name type="scientific">Vibrio casei</name>
    <dbReference type="NCBI Taxonomy" id="673372"/>
    <lineage>
        <taxon>Bacteria</taxon>
        <taxon>Pseudomonadati</taxon>
        <taxon>Pseudomonadota</taxon>
        <taxon>Gammaproteobacteria</taxon>
        <taxon>Vibrionales</taxon>
        <taxon>Vibrionaceae</taxon>
        <taxon>Vibrio</taxon>
    </lineage>
</organism>
<dbReference type="PANTHER" id="PTHR11537">
    <property type="entry name" value="VOLTAGE-GATED POTASSIUM CHANNEL"/>
    <property type="match status" value="1"/>
</dbReference>
<dbReference type="Gene3D" id="1.20.5.110">
    <property type="match status" value="1"/>
</dbReference>
<feature type="domain" description="Ion transport" evidence="13">
    <location>
        <begin position="14"/>
        <end position="209"/>
    </location>
</feature>
<dbReference type="InterPro" id="IPR005821">
    <property type="entry name" value="Ion_trans_dom"/>
</dbReference>
<evidence type="ECO:0000256" key="2">
    <source>
        <dbReference type="ARBA" id="ARBA00022448"/>
    </source>
</evidence>
<keyword evidence="11 14" id="KW-0407">Ion channel</keyword>
<evidence type="ECO:0000256" key="5">
    <source>
        <dbReference type="ARBA" id="ARBA00022826"/>
    </source>
</evidence>
<evidence type="ECO:0000256" key="6">
    <source>
        <dbReference type="ARBA" id="ARBA00022882"/>
    </source>
</evidence>
<keyword evidence="6" id="KW-0851">Voltage-gated channel</keyword>
<evidence type="ECO:0000313" key="14">
    <source>
        <dbReference type="EMBL" id="RCS73923.1"/>
    </source>
</evidence>
<protein>
    <submittedName>
        <fullName evidence="14">Potassium channel protein</fullName>
    </submittedName>
</protein>
<keyword evidence="7" id="KW-0630">Potassium</keyword>
<dbReference type="Gene3D" id="1.20.120.350">
    <property type="entry name" value="Voltage-gated potassium channels. Chain C"/>
    <property type="match status" value="1"/>
</dbReference>
<keyword evidence="5" id="KW-0631">Potassium channel</keyword>
<evidence type="ECO:0000256" key="12">
    <source>
        <dbReference type="SAM" id="Phobius"/>
    </source>
</evidence>
<evidence type="ECO:0000256" key="7">
    <source>
        <dbReference type="ARBA" id="ARBA00022958"/>
    </source>
</evidence>
<keyword evidence="10 12" id="KW-0472">Membrane</keyword>
<comment type="caution">
    <text evidence="14">The sequence shown here is derived from an EMBL/GenBank/DDBJ whole genome shotgun (WGS) entry which is preliminary data.</text>
</comment>
<feature type="transmembrane region" description="Helical" evidence="12">
    <location>
        <begin position="185"/>
        <end position="209"/>
    </location>
</feature>
<dbReference type="OrthoDB" id="9813518at2"/>
<gene>
    <name evidence="14" type="ORF">CIK83_10175</name>
</gene>
<keyword evidence="2" id="KW-0813">Transport</keyword>
<keyword evidence="15" id="KW-1185">Reference proteome</keyword>
<dbReference type="GO" id="GO:0005249">
    <property type="term" value="F:voltage-gated potassium channel activity"/>
    <property type="evidence" value="ECO:0007669"/>
    <property type="project" value="InterPro"/>
</dbReference>
<keyword evidence="9" id="KW-0406">Ion transport</keyword>
<dbReference type="PRINTS" id="PR00169">
    <property type="entry name" value="KCHANNEL"/>
</dbReference>
<dbReference type="Pfam" id="PF00520">
    <property type="entry name" value="Ion_trans"/>
    <property type="match status" value="1"/>
</dbReference>
<evidence type="ECO:0000313" key="15">
    <source>
        <dbReference type="Proteomes" id="UP000252479"/>
    </source>
</evidence>
<evidence type="ECO:0000256" key="10">
    <source>
        <dbReference type="ARBA" id="ARBA00023136"/>
    </source>
</evidence>
<evidence type="ECO:0000256" key="11">
    <source>
        <dbReference type="ARBA" id="ARBA00023303"/>
    </source>
</evidence>
<reference evidence="14 15" key="1">
    <citation type="journal article" date="2017" name="Elife">
        <title>Extensive horizontal gene transfer in cheese-associated bacteria.</title>
        <authorList>
            <person name="Bonham K.S."/>
            <person name="Wolfe B.E."/>
            <person name="Dutton R.J."/>
        </authorList>
    </citation>
    <scope>NUCLEOTIDE SEQUENCE [LARGE SCALE GENOMIC DNA]</scope>
    <source>
        <strain evidence="14 15">JB196</strain>
    </source>
</reference>
<dbReference type="GO" id="GO:0001508">
    <property type="term" value="P:action potential"/>
    <property type="evidence" value="ECO:0007669"/>
    <property type="project" value="TreeGrafter"/>
</dbReference>
<name>A0A368LR15_9VIBR</name>